<proteinExistence type="predicted"/>
<dbReference type="EMBL" id="JAWWNJ010000001">
    <property type="protein sequence ID" value="KAK7064874.1"/>
    <property type="molecule type" value="Genomic_DNA"/>
</dbReference>
<evidence type="ECO:0000313" key="2">
    <source>
        <dbReference type="EMBL" id="KAK7064874.1"/>
    </source>
</evidence>
<organism evidence="2 3">
    <name type="scientific">Favolaschia claudopus</name>
    <dbReference type="NCBI Taxonomy" id="2862362"/>
    <lineage>
        <taxon>Eukaryota</taxon>
        <taxon>Fungi</taxon>
        <taxon>Dikarya</taxon>
        <taxon>Basidiomycota</taxon>
        <taxon>Agaricomycotina</taxon>
        <taxon>Agaricomycetes</taxon>
        <taxon>Agaricomycetidae</taxon>
        <taxon>Agaricales</taxon>
        <taxon>Marasmiineae</taxon>
        <taxon>Mycenaceae</taxon>
        <taxon>Favolaschia</taxon>
    </lineage>
</organism>
<reference evidence="2 3" key="1">
    <citation type="journal article" date="2024" name="J Genomics">
        <title>Draft genome sequencing and assembly of Favolaschia claudopus CIRM-BRFM 2984 isolated from oak limbs.</title>
        <authorList>
            <person name="Navarro D."/>
            <person name="Drula E."/>
            <person name="Chaduli D."/>
            <person name="Cazenave R."/>
            <person name="Ahrendt S."/>
            <person name="Wang J."/>
            <person name="Lipzen A."/>
            <person name="Daum C."/>
            <person name="Barry K."/>
            <person name="Grigoriev I.V."/>
            <person name="Favel A."/>
            <person name="Rosso M.N."/>
            <person name="Martin F."/>
        </authorList>
    </citation>
    <scope>NUCLEOTIDE SEQUENCE [LARGE SCALE GENOMIC DNA]</scope>
    <source>
        <strain evidence="2 3">CIRM-BRFM 2984</strain>
    </source>
</reference>
<gene>
    <name evidence="2" type="ORF">R3P38DRAFT_2757465</name>
</gene>
<sequence length="143" mass="15339">MYYSSTLKQGSGDGFGRKLNTRIKFAAQLNPTGRLFGAYFGFVGTALFPTSQPTHLEEDVSTIRQLAFRSFTGHDGDSGKNGRRTETAQRRGGVGPPGSSTLSLEERKSTARAARAGEISVGVCRMIRGLAYKAAMKSEIGAE</sequence>
<feature type="compositionally biased region" description="Basic and acidic residues" evidence="1">
    <location>
        <begin position="72"/>
        <end position="89"/>
    </location>
</feature>
<dbReference type="Proteomes" id="UP001362999">
    <property type="component" value="Unassembled WGS sequence"/>
</dbReference>
<keyword evidence="3" id="KW-1185">Reference proteome</keyword>
<evidence type="ECO:0000256" key="1">
    <source>
        <dbReference type="SAM" id="MobiDB-lite"/>
    </source>
</evidence>
<protein>
    <submittedName>
        <fullName evidence="2">Uncharacterized protein</fullName>
    </submittedName>
</protein>
<dbReference type="AlphaFoldDB" id="A0AAW0ELA1"/>
<feature type="region of interest" description="Disordered" evidence="1">
    <location>
        <begin position="71"/>
        <end position="109"/>
    </location>
</feature>
<accession>A0AAW0ELA1</accession>
<evidence type="ECO:0000313" key="3">
    <source>
        <dbReference type="Proteomes" id="UP001362999"/>
    </source>
</evidence>
<comment type="caution">
    <text evidence="2">The sequence shown here is derived from an EMBL/GenBank/DDBJ whole genome shotgun (WGS) entry which is preliminary data.</text>
</comment>
<name>A0AAW0ELA1_9AGAR</name>